<dbReference type="PANTHER" id="PTHR21197:SF0">
    <property type="entry name" value="UDP-GALACTOPYRANOSE MUTASE"/>
    <property type="match status" value="1"/>
</dbReference>
<dbReference type="InterPro" id="IPR036188">
    <property type="entry name" value="FAD/NAD-bd_sf"/>
</dbReference>
<dbReference type="PANTHER" id="PTHR21197">
    <property type="entry name" value="UDP-GALACTOPYRANOSE MUTASE"/>
    <property type="match status" value="1"/>
</dbReference>
<dbReference type="Gene3D" id="1.10.405.20">
    <property type="match status" value="1"/>
</dbReference>
<evidence type="ECO:0000313" key="2">
    <source>
        <dbReference type="EMBL" id="THG96623.1"/>
    </source>
</evidence>
<dbReference type="AlphaFoldDB" id="A0A4S4KEY5"/>
<dbReference type="Proteomes" id="UP000309038">
    <property type="component" value="Unassembled WGS sequence"/>
</dbReference>
<dbReference type="GO" id="GO:0005829">
    <property type="term" value="C:cytosol"/>
    <property type="evidence" value="ECO:0007669"/>
    <property type="project" value="TreeGrafter"/>
</dbReference>
<comment type="caution">
    <text evidence="2">The sequence shown here is derived from an EMBL/GenBank/DDBJ whole genome shotgun (WGS) entry which is preliminary data.</text>
</comment>
<evidence type="ECO:0000256" key="1">
    <source>
        <dbReference type="SAM" id="SignalP"/>
    </source>
</evidence>
<dbReference type="SUPFAM" id="SSF51905">
    <property type="entry name" value="FAD/NAD(P)-binding domain"/>
    <property type="match status" value="1"/>
</dbReference>
<dbReference type="GO" id="GO:0008767">
    <property type="term" value="F:UDP-galactopyranose mutase activity"/>
    <property type="evidence" value="ECO:0007669"/>
    <property type="project" value="TreeGrafter"/>
</dbReference>
<dbReference type="Pfam" id="PF13450">
    <property type="entry name" value="NAD_binding_8"/>
    <property type="match status" value="1"/>
</dbReference>
<organism evidence="2 3">
    <name type="scientific">Hermanssonia centrifuga</name>
    <dbReference type="NCBI Taxonomy" id="98765"/>
    <lineage>
        <taxon>Eukaryota</taxon>
        <taxon>Fungi</taxon>
        <taxon>Dikarya</taxon>
        <taxon>Basidiomycota</taxon>
        <taxon>Agaricomycotina</taxon>
        <taxon>Agaricomycetes</taxon>
        <taxon>Polyporales</taxon>
        <taxon>Meruliaceae</taxon>
        <taxon>Hermanssonia</taxon>
    </lineage>
</organism>
<sequence length="459" mass="51041">MKATFSLIVLAISSVGIAFATSQYPVCIVGAGPTGLTVANGLESKGYSTMVFEKDPEVGGKCQSYYEGEFFHPMGALLFSNETYTETLPIILKSGLPFQPFAYTSKGWLFDWRTGVVNESPVSAADVYPLLKPDIDRYIEFWNANIGPNLTTIGYKNGIPSEYTVSFSDWLWENQYNPELISIFEDGMVPYGYGDVLDTPAIYMFQYFTPDILLFFAGQHPGYVIDFHQLFVQYAQSSVNGLIHTNTSITKIDRSGKFPIITYANPAGSKATQTCSKVVLAFPPVSHALEAANLQLSAEEQEVFSPVEITKYWSGAIQVATPNGYAYSAVAFEPAGQLSAYLRLFDASPIATTWSWGKTGSKQTTAQAKKLLRSTISKFNKDPNNATEIPQPVTEEDVRQFEEWDYFPHYNTKDLEAGFYDKFNKLQGQQNTYYASGFNGFETVEFAIRAGQDIVATYF</sequence>
<gene>
    <name evidence="2" type="ORF">EW026_g5241</name>
</gene>
<dbReference type="Gene3D" id="3.30.70.1990">
    <property type="match status" value="1"/>
</dbReference>
<proteinExistence type="predicted"/>
<feature type="signal peptide" evidence="1">
    <location>
        <begin position="1"/>
        <end position="22"/>
    </location>
</feature>
<keyword evidence="1" id="KW-0732">Signal</keyword>
<dbReference type="PRINTS" id="PR00419">
    <property type="entry name" value="ADXRDTASE"/>
</dbReference>
<dbReference type="EMBL" id="SGPJ01000221">
    <property type="protein sequence ID" value="THG96623.1"/>
    <property type="molecule type" value="Genomic_DNA"/>
</dbReference>
<feature type="chain" id="PRO_5020764234" description="Amine oxidase domain-containing protein" evidence="1">
    <location>
        <begin position="23"/>
        <end position="459"/>
    </location>
</feature>
<evidence type="ECO:0008006" key="4">
    <source>
        <dbReference type="Google" id="ProtNLM"/>
    </source>
</evidence>
<reference evidence="2 3" key="1">
    <citation type="submission" date="2019-02" db="EMBL/GenBank/DDBJ databases">
        <title>Genome sequencing of the rare red list fungi Phlebia centrifuga.</title>
        <authorList>
            <person name="Buettner E."/>
            <person name="Kellner H."/>
        </authorList>
    </citation>
    <scope>NUCLEOTIDE SEQUENCE [LARGE SCALE GENOMIC DNA]</scope>
    <source>
        <strain evidence="2 3">DSM 108282</strain>
    </source>
</reference>
<evidence type="ECO:0000313" key="3">
    <source>
        <dbReference type="Proteomes" id="UP000309038"/>
    </source>
</evidence>
<dbReference type="Gene3D" id="3.50.50.60">
    <property type="entry name" value="FAD/NAD(P)-binding domain"/>
    <property type="match status" value="1"/>
</dbReference>
<accession>A0A4S4KEY5</accession>
<protein>
    <recommendedName>
        <fullName evidence="4">Amine oxidase domain-containing protein</fullName>
    </recommendedName>
</protein>
<name>A0A4S4KEY5_9APHY</name>
<keyword evidence="3" id="KW-1185">Reference proteome</keyword>
<dbReference type="GO" id="GO:0050660">
    <property type="term" value="F:flavin adenine dinucleotide binding"/>
    <property type="evidence" value="ECO:0007669"/>
    <property type="project" value="TreeGrafter"/>
</dbReference>